<feature type="transmembrane region" description="Helical" evidence="10">
    <location>
        <begin position="422"/>
        <end position="444"/>
    </location>
</feature>
<keyword evidence="7" id="KW-0406">Ion transport</keyword>
<name>A0A941I4D3_9BURK</name>
<keyword evidence="12" id="KW-1185">Reference proteome</keyword>
<dbReference type="InterPro" id="IPR048279">
    <property type="entry name" value="MdtK-like"/>
</dbReference>
<dbReference type="RefSeq" id="WP_212686877.1">
    <property type="nucleotide sequence ID" value="NZ_JAGSPN010000002.1"/>
</dbReference>
<feature type="transmembrane region" description="Helical" evidence="10">
    <location>
        <begin position="157"/>
        <end position="181"/>
    </location>
</feature>
<organism evidence="11 12">
    <name type="scientific">Undibacterium luofuense</name>
    <dbReference type="NCBI Taxonomy" id="2828733"/>
    <lineage>
        <taxon>Bacteria</taxon>
        <taxon>Pseudomonadati</taxon>
        <taxon>Pseudomonadota</taxon>
        <taxon>Betaproteobacteria</taxon>
        <taxon>Burkholderiales</taxon>
        <taxon>Oxalobacteraceae</taxon>
        <taxon>Undibacterium</taxon>
    </lineage>
</organism>
<feature type="transmembrane region" description="Helical" evidence="10">
    <location>
        <begin position="389"/>
        <end position="410"/>
    </location>
</feature>
<sequence>MSRFAYERQISALAWPTLIGQLATVSNGVIDTAMTSRYSATDLAALAIGVSLYVTIFVGLNGVLQAISPIIGQLYGAKDFHQIGHKVRQAVWLAAALSLSGCLLLLFPAPLLQISNAEGELYDKAAHYLQILALALPATLGFRIYSGLNNAVGKPKMVMLIQLLALAMKFPLNSLFIFGGFGIPAMGGPGCAVATVVISWIMLAVAFVILRRNPFYQAFQLWGQGWVAPQKAAFRQFLALGIPMGFSYLIEVSAYACMALFIARISELAVAGHQITANFGTILYMIPLSLASASSTLTAQAIGARDLPRAQHTALAGIRLALMFSVPAALLIWLGRPLILGMYTNNDSIAAAAMPLLAYICLYQIVDGVQIVCAFNLRAYKVATGPTLLYALALWGCGLGGGYLLAFNPLRWFDNATLGAAGYWIANTAGTLLIATALLAYLLIIQRRYRHLHTH</sequence>
<keyword evidence="4" id="KW-1003">Cell membrane</keyword>
<evidence type="ECO:0000256" key="2">
    <source>
        <dbReference type="ARBA" id="ARBA00022448"/>
    </source>
</evidence>
<comment type="caution">
    <text evidence="11">The sequence shown here is derived from an EMBL/GenBank/DDBJ whole genome shotgun (WGS) entry which is preliminary data.</text>
</comment>
<gene>
    <name evidence="11" type="ORF">KDM89_05285</name>
</gene>
<feature type="transmembrane region" description="Helical" evidence="10">
    <location>
        <begin position="282"/>
        <end position="302"/>
    </location>
</feature>
<keyword evidence="8 10" id="KW-0472">Membrane</keyword>
<dbReference type="InterPro" id="IPR050222">
    <property type="entry name" value="MATE_MdtK"/>
</dbReference>
<dbReference type="Pfam" id="PF01554">
    <property type="entry name" value="MatE"/>
    <property type="match status" value="2"/>
</dbReference>
<evidence type="ECO:0000256" key="10">
    <source>
        <dbReference type="SAM" id="Phobius"/>
    </source>
</evidence>
<keyword evidence="2" id="KW-0813">Transport</keyword>
<evidence type="ECO:0000256" key="9">
    <source>
        <dbReference type="ARBA" id="ARBA00031636"/>
    </source>
</evidence>
<dbReference type="PANTHER" id="PTHR43298:SF2">
    <property type="entry name" value="FMN_FAD EXPORTER YEEO-RELATED"/>
    <property type="match status" value="1"/>
</dbReference>
<dbReference type="EMBL" id="JAGSPN010000002">
    <property type="protein sequence ID" value="MBR7781542.1"/>
    <property type="molecule type" value="Genomic_DNA"/>
</dbReference>
<dbReference type="AlphaFoldDB" id="A0A941I4D3"/>
<dbReference type="CDD" id="cd13131">
    <property type="entry name" value="MATE_NorM_like"/>
    <property type="match status" value="1"/>
</dbReference>
<evidence type="ECO:0000256" key="4">
    <source>
        <dbReference type="ARBA" id="ARBA00022475"/>
    </source>
</evidence>
<dbReference type="GO" id="GO:0005886">
    <property type="term" value="C:plasma membrane"/>
    <property type="evidence" value="ECO:0007669"/>
    <property type="project" value="UniProtKB-SubCell"/>
</dbReference>
<dbReference type="PIRSF" id="PIRSF006603">
    <property type="entry name" value="DinF"/>
    <property type="match status" value="1"/>
</dbReference>
<keyword evidence="6 10" id="KW-1133">Transmembrane helix</keyword>
<evidence type="ECO:0000256" key="6">
    <source>
        <dbReference type="ARBA" id="ARBA00022989"/>
    </source>
</evidence>
<feature type="transmembrane region" description="Helical" evidence="10">
    <location>
        <begin position="187"/>
        <end position="210"/>
    </location>
</feature>
<evidence type="ECO:0000256" key="3">
    <source>
        <dbReference type="ARBA" id="ARBA00022449"/>
    </source>
</evidence>
<protein>
    <recommendedName>
        <fullName evidence="9">Multidrug-efflux transporter</fullName>
    </recommendedName>
</protein>
<feature type="transmembrane region" description="Helical" evidence="10">
    <location>
        <begin position="44"/>
        <end position="71"/>
    </location>
</feature>
<feature type="transmembrane region" description="Helical" evidence="10">
    <location>
        <begin position="91"/>
        <end position="113"/>
    </location>
</feature>
<evidence type="ECO:0000256" key="1">
    <source>
        <dbReference type="ARBA" id="ARBA00004429"/>
    </source>
</evidence>
<comment type="subcellular location">
    <subcellularLocation>
        <location evidence="1">Cell inner membrane</location>
        <topology evidence="1">Multi-pass membrane protein</topology>
    </subcellularLocation>
</comment>
<dbReference type="GO" id="GO:0042910">
    <property type="term" value="F:xenobiotic transmembrane transporter activity"/>
    <property type="evidence" value="ECO:0007669"/>
    <property type="project" value="InterPro"/>
</dbReference>
<proteinExistence type="predicted"/>
<evidence type="ECO:0000256" key="8">
    <source>
        <dbReference type="ARBA" id="ARBA00023136"/>
    </source>
</evidence>
<dbReference type="InterPro" id="IPR002528">
    <property type="entry name" value="MATE_fam"/>
</dbReference>
<evidence type="ECO:0000256" key="5">
    <source>
        <dbReference type="ARBA" id="ARBA00022692"/>
    </source>
</evidence>
<evidence type="ECO:0000313" key="11">
    <source>
        <dbReference type="EMBL" id="MBR7781542.1"/>
    </source>
</evidence>
<reference evidence="11" key="1">
    <citation type="submission" date="2021-04" db="EMBL/GenBank/DDBJ databases">
        <title>novel species isolated from subtropical streams in China.</title>
        <authorList>
            <person name="Lu H."/>
        </authorList>
    </citation>
    <scope>NUCLEOTIDE SEQUENCE</scope>
    <source>
        <strain evidence="11">LFS511W</strain>
    </source>
</reference>
<dbReference type="GO" id="GO:0015297">
    <property type="term" value="F:antiporter activity"/>
    <property type="evidence" value="ECO:0007669"/>
    <property type="project" value="UniProtKB-KW"/>
</dbReference>
<accession>A0A941I4D3</accession>
<keyword evidence="3" id="KW-0050">Antiport</keyword>
<feature type="transmembrane region" description="Helical" evidence="10">
    <location>
        <begin position="125"/>
        <end position="145"/>
    </location>
</feature>
<dbReference type="GO" id="GO:0006811">
    <property type="term" value="P:monoatomic ion transport"/>
    <property type="evidence" value="ECO:0007669"/>
    <property type="project" value="UniProtKB-KW"/>
</dbReference>
<dbReference type="PANTHER" id="PTHR43298">
    <property type="entry name" value="MULTIDRUG RESISTANCE PROTEIN NORM-RELATED"/>
    <property type="match status" value="1"/>
</dbReference>
<dbReference type="NCBIfam" id="TIGR00797">
    <property type="entry name" value="matE"/>
    <property type="match status" value="1"/>
</dbReference>
<feature type="transmembrane region" description="Helical" evidence="10">
    <location>
        <begin position="237"/>
        <end position="262"/>
    </location>
</feature>
<dbReference type="Proteomes" id="UP000680067">
    <property type="component" value="Unassembled WGS sequence"/>
</dbReference>
<keyword evidence="5 10" id="KW-0812">Transmembrane</keyword>
<evidence type="ECO:0000313" key="12">
    <source>
        <dbReference type="Proteomes" id="UP000680067"/>
    </source>
</evidence>
<evidence type="ECO:0000256" key="7">
    <source>
        <dbReference type="ARBA" id="ARBA00023065"/>
    </source>
</evidence>
<feature type="transmembrane region" description="Helical" evidence="10">
    <location>
        <begin position="314"/>
        <end position="336"/>
    </location>
</feature>